<evidence type="ECO:0000256" key="1">
    <source>
        <dbReference type="SAM" id="MobiDB-lite"/>
    </source>
</evidence>
<name>A0AAN9KR67_CANGL</name>
<dbReference type="AlphaFoldDB" id="A0AAN9KR67"/>
<protein>
    <submittedName>
        <fullName evidence="2">Uncharacterized protein</fullName>
    </submittedName>
</protein>
<sequence length="224" mass="25136">MRRTAGFTTIDSLIDHEGMKYSRSIARLNDSAWINSSQGLTLIKVQVSHAAWKDGIRSKCLGDLMTPPYPNHFMHPSSHAKLQEFRTWVNTRCSYAKAHGLLRYHEGLEFRYAAVLTLSTLGIHFLYTVGRLDDSNDPSTTMPLGSVVLQPRNVLGGVPSSFSDKSPFSLGVFFPLSKPPEMSSFSSPKKSSSPTKRQEPRKKKEVREVVPSPPLERKFQLKKS</sequence>
<keyword evidence="3" id="KW-1185">Reference proteome</keyword>
<dbReference type="EMBL" id="JAYMYQ010000007">
    <property type="protein sequence ID" value="KAK7320902.1"/>
    <property type="molecule type" value="Genomic_DNA"/>
</dbReference>
<comment type="caution">
    <text evidence="2">The sequence shown here is derived from an EMBL/GenBank/DDBJ whole genome shotgun (WGS) entry which is preliminary data.</text>
</comment>
<feature type="compositionally biased region" description="Basic and acidic residues" evidence="1">
    <location>
        <begin position="215"/>
        <end position="224"/>
    </location>
</feature>
<feature type="region of interest" description="Disordered" evidence="1">
    <location>
        <begin position="180"/>
        <end position="224"/>
    </location>
</feature>
<reference evidence="2 3" key="1">
    <citation type="submission" date="2024-01" db="EMBL/GenBank/DDBJ databases">
        <title>The genomes of 5 underutilized Papilionoideae crops provide insights into root nodulation and disease resistanc.</title>
        <authorList>
            <person name="Jiang F."/>
        </authorList>
    </citation>
    <scope>NUCLEOTIDE SEQUENCE [LARGE SCALE GENOMIC DNA]</scope>
    <source>
        <strain evidence="2">LVBAO_FW01</strain>
        <tissue evidence="2">Leaves</tissue>
    </source>
</reference>
<organism evidence="2 3">
    <name type="scientific">Canavalia gladiata</name>
    <name type="common">Sword bean</name>
    <name type="synonym">Dolichos gladiatus</name>
    <dbReference type="NCBI Taxonomy" id="3824"/>
    <lineage>
        <taxon>Eukaryota</taxon>
        <taxon>Viridiplantae</taxon>
        <taxon>Streptophyta</taxon>
        <taxon>Embryophyta</taxon>
        <taxon>Tracheophyta</taxon>
        <taxon>Spermatophyta</taxon>
        <taxon>Magnoliopsida</taxon>
        <taxon>eudicotyledons</taxon>
        <taxon>Gunneridae</taxon>
        <taxon>Pentapetalae</taxon>
        <taxon>rosids</taxon>
        <taxon>fabids</taxon>
        <taxon>Fabales</taxon>
        <taxon>Fabaceae</taxon>
        <taxon>Papilionoideae</taxon>
        <taxon>50 kb inversion clade</taxon>
        <taxon>NPAAA clade</taxon>
        <taxon>indigoferoid/millettioid clade</taxon>
        <taxon>Phaseoleae</taxon>
        <taxon>Canavalia</taxon>
    </lineage>
</organism>
<accession>A0AAN9KR67</accession>
<feature type="compositionally biased region" description="Low complexity" evidence="1">
    <location>
        <begin position="180"/>
        <end position="195"/>
    </location>
</feature>
<evidence type="ECO:0000313" key="3">
    <source>
        <dbReference type="Proteomes" id="UP001367508"/>
    </source>
</evidence>
<proteinExistence type="predicted"/>
<gene>
    <name evidence="2" type="ORF">VNO77_30830</name>
</gene>
<evidence type="ECO:0000313" key="2">
    <source>
        <dbReference type="EMBL" id="KAK7320902.1"/>
    </source>
</evidence>
<dbReference type="Proteomes" id="UP001367508">
    <property type="component" value="Unassembled WGS sequence"/>
</dbReference>